<proteinExistence type="predicted"/>
<dbReference type="PANTHER" id="PTHR23517">
    <property type="entry name" value="RESISTANCE PROTEIN MDTM, PUTATIVE-RELATED-RELATED"/>
    <property type="match status" value="1"/>
</dbReference>
<evidence type="ECO:0000256" key="4">
    <source>
        <dbReference type="ARBA" id="ARBA00022692"/>
    </source>
</evidence>
<dbReference type="Pfam" id="PF00854">
    <property type="entry name" value="PTR2"/>
    <property type="match status" value="1"/>
</dbReference>
<dbReference type="Gene3D" id="1.20.1250.20">
    <property type="entry name" value="MFS general substrate transporter like domains"/>
    <property type="match status" value="1"/>
</dbReference>
<evidence type="ECO:0000256" key="3">
    <source>
        <dbReference type="ARBA" id="ARBA00022475"/>
    </source>
</evidence>
<reference evidence="7" key="1">
    <citation type="submission" date="2019-09" db="EMBL/GenBank/DDBJ databases">
        <authorList>
            <consortium name="NARMS: The National Antimicrobial Resistance Monitoring System"/>
        </authorList>
    </citation>
    <scope>NUCLEOTIDE SEQUENCE</scope>
    <source>
        <strain evidence="7">FSIS11924124</strain>
    </source>
</reference>
<evidence type="ECO:0000256" key="1">
    <source>
        <dbReference type="ARBA" id="ARBA00004651"/>
    </source>
</evidence>
<dbReference type="InterPro" id="IPR050171">
    <property type="entry name" value="MFS_Transporters"/>
</dbReference>
<keyword evidence="5" id="KW-1133">Transmembrane helix</keyword>
<evidence type="ECO:0000256" key="6">
    <source>
        <dbReference type="ARBA" id="ARBA00023136"/>
    </source>
</evidence>
<evidence type="ECO:0000256" key="5">
    <source>
        <dbReference type="ARBA" id="ARBA00022989"/>
    </source>
</evidence>
<dbReference type="InterPro" id="IPR000109">
    <property type="entry name" value="POT_fam"/>
</dbReference>
<dbReference type="EMBL" id="AAKEER010000072">
    <property type="protein sequence ID" value="ECR0843038.1"/>
    <property type="molecule type" value="Genomic_DNA"/>
</dbReference>
<comment type="subcellular location">
    <subcellularLocation>
        <location evidence="1">Cell membrane</location>
        <topology evidence="1">Multi-pass membrane protein</topology>
    </subcellularLocation>
</comment>
<keyword evidence="4" id="KW-0812">Transmembrane</keyword>
<evidence type="ECO:0000256" key="2">
    <source>
        <dbReference type="ARBA" id="ARBA00022448"/>
    </source>
</evidence>
<organism evidence="7">
    <name type="scientific">Campylobacter jejuni</name>
    <dbReference type="NCBI Taxonomy" id="197"/>
    <lineage>
        <taxon>Bacteria</taxon>
        <taxon>Pseudomonadati</taxon>
        <taxon>Campylobacterota</taxon>
        <taxon>Epsilonproteobacteria</taxon>
        <taxon>Campylobacterales</taxon>
        <taxon>Campylobacteraceae</taxon>
        <taxon>Campylobacter</taxon>
    </lineage>
</organism>
<dbReference type="InterPro" id="IPR036259">
    <property type="entry name" value="MFS_trans_sf"/>
</dbReference>
<dbReference type="GO" id="GO:0022857">
    <property type="term" value="F:transmembrane transporter activity"/>
    <property type="evidence" value="ECO:0007669"/>
    <property type="project" value="InterPro"/>
</dbReference>
<dbReference type="SUPFAM" id="SSF103473">
    <property type="entry name" value="MFS general substrate transporter"/>
    <property type="match status" value="1"/>
</dbReference>
<keyword evidence="2" id="KW-0813">Transport</keyword>
<keyword evidence="3" id="KW-1003">Cell membrane</keyword>
<dbReference type="AlphaFoldDB" id="A0A690N636"/>
<dbReference type="GO" id="GO:0005886">
    <property type="term" value="C:plasma membrane"/>
    <property type="evidence" value="ECO:0007669"/>
    <property type="project" value="UniProtKB-SubCell"/>
</dbReference>
<comment type="caution">
    <text evidence="7">The sequence shown here is derived from an EMBL/GenBank/DDBJ whole genome shotgun (WGS) entry which is preliminary data.</text>
</comment>
<name>A0A690N636_CAMJU</name>
<sequence length="182" mass="20498">MFDWKIPTNWFQSFNPIFIIILAPIASYIWIFLEKKNIYFSSIGKFTLGILFAGIGFMMMTFASQNLINNNGLPISMAWIIISIFFLTLGELCVSPIGLSIMAKVAPDLIKNQIMGLWFVASALGNFVAGLIGGNVNIKNIDQLPSIFGQYMWMLFVVALLLFIAKKPIYKILNEKNKQLSN</sequence>
<keyword evidence="6" id="KW-0472">Membrane</keyword>
<protein>
    <submittedName>
        <fullName evidence="7">Peptide MFS transporter</fullName>
    </submittedName>
</protein>
<accession>A0A690N636</accession>
<gene>
    <name evidence="7" type="ORF">F0865_08035</name>
</gene>
<dbReference type="PANTHER" id="PTHR23517:SF15">
    <property type="entry name" value="PROTON-DEPENDENT OLIGOPEPTIDE FAMILY TRANSPORT PROTEIN"/>
    <property type="match status" value="1"/>
</dbReference>
<evidence type="ECO:0000313" key="7">
    <source>
        <dbReference type="EMBL" id="ECR0843038.1"/>
    </source>
</evidence>